<keyword evidence="3" id="KW-0540">Nuclease</keyword>
<dbReference type="PANTHER" id="PTHR34873">
    <property type="entry name" value="SSR1766 PROTEIN"/>
    <property type="match status" value="1"/>
</dbReference>
<keyword evidence="7" id="KW-0346">Stress response</keyword>
<gene>
    <name evidence="8" type="ORF">C0Z20_16915</name>
</gene>
<dbReference type="InterPro" id="IPR038570">
    <property type="entry name" value="HicA_sf"/>
</dbReference>
<keyword evidence="2" id="KW-1277">Toxin-antitoxin system</keyword>
<evidence type="ECO:0000313" key="9">
    <source>
        <dbReference type="Proteomes" id="UP000235777"/>
    </source>
</evidence>
<dbReference type="InterPro" id="IPR012933">
    <property type="entry name" value="HicA_mRNA_interferase"/>
</dbReference>
<proteinExistence type="inferred from homology"/>
<protein>
    <submittedName>
        <fullName evidence="8">Type II toxin-antitoxin system HicA family toxin</fullName>
    </submittedName>
</protein>
<evidence type="ECO:0000256" key="7">
    <source>
        <dbReference type="ARBA" id="ARBA00023016"/>
    </source>
</evidence>
<evidence type="ECO:0000256" key="5">
    <source>
        <dbReference type="ARBA" id="ARBA00022801"/>
    </source>
</evidence>
<keyword evidence="5" id="KW-0378">Hydrolase</keyword>
<dbReference type="GO" id="GO:0003729">
    <property type="term" value="F:mRNA binding"/>
    <property type="evidence" value="ECO:0007669"/>
    <property type="project" value="InterPro"/>
</dbReference>
<accession>A0A2N7X1E9</accession>
<dbReference type="GO" id="GO:0004519">
    <property type="term" value="F:endonuclease activity"/>
    <property type="evidence" value="ECO:0007669"/>
    <property type="project" value="UniProtKB-KW"/>
</dbReference>
<sequence>MNSSRLIRMLEEGGWELVRVTGSHHHFKHPRKQGLVTVPHPNKDLPIGTLRSILKAAGLE</sequence>
<comment type="similarity">
    <text evidence="1">Belongs to the HicA mRNA interferase family.</text>
</comment>
<evidence type="ECO:0000256" key="4">
    <source>
        <dbReference type="ARBA" id="ARBA00022759"/>
    </source>
</evidence>
<dbReference type="STRING" id="863227.GCA_000373005_00601"/>
<dbReference type="Gene3D" id="3.30.920.30">
    <property type="entry name" value="Hypothetical protein"/>
    <property type="match status" value="1"/>
</dbReference>
<keyword evidence="4" id="KW-0255">Endonuclease</keyword>
<evidence type="ECO:0000256" key="3">
    <source>
        <dbReference type="ARBA" id="ARBA00022722"/>
    </source>
</evidence>
<dbReference type="EMBL" id="PNYC01000010">
    <property type="protein sequence ID" value="PMS35583.1"/>
    <property type="molecule type" value="Genomic_DNA"/>
</dbReference>
<dbReference type="OrthoDB" id="9811409at2"/>
<dbReference type="Pfam" id="PF07927">
    <property type="entry name" value="HicA_toxin"/>
    <property type="match status" value="1"/>
</dbReference>
<organism evidence="8 9">
    <name type="scientific">Trinickia symbiotica</name>
    <dbReference type="NCBI Taxonomy" id="863227"/>
    <lineage>
        <taxon>Bacteria</taxon>
        <taxon>Pseudomonadati</taxon>
        <taxon>Pseudomonadota</taxon>
        <taxon>Betaproteobacteria</taxon>
        <taxon>Burkholderiales</taxon>
        <taxon>Burkholderiaceae</taxon>
        <taxon>Trinickia</taxon>
    </lineage>
</organism>
<name>A0A2N7X1E9_9BURK</name>
<dbReference type="PANTHER" id="PTHR34873:SF3">
    <property type="entry name" value="ADDICTION MODULE TOXIN, HICA FAMILY"/>
    <property type="match status" value="1"/>
</dbReference>
<reference evidence="8 9" key="1">
    <citation type="submission" date="2018-01" db="EMBL/GenBank/DDBJ databases">
        <title>Whole genome analyses suggest that Burkholderia sensu lato contains two further novel genera in the rhizoxinica-symbiotica group Mycetohabitans gen. nov., and Trinickia gen. nov.: implications for the evolution of diazotrophy and nodulation in the Burkholderiaceae.</title>
        <authorList>
            <person name="Estrada-de los Santos P."/>
            <person name="Palmer M."/>
            <person name="Chavez-Ramirez B."/>
            <person name="Beukes C."/>
            <person name="Steenkamp E.T."/>
            <person name="Hirsch A.M."/>
            <person name="Manyaka P."/>
            <person name="Maluk M."/>
            <person name="Lafos M."/>
            <person name="Crook M."/>
            <person name="Gross E."/>
            <person name="Simon M.F."/>
            <person name="Bueno dos Reis Junior F."/>
            <person name="Poole P.S."/>
            <person name="Venter S.N."/>
            <person name="James E.K."/>
        </authorList>
    </citation>
    <scope>NUCLEOTIDE SEQUENCE [LARGE SCALE GENOMIC DNA]</scope>
    <source>
        <strain evidence="8 9">JPY 581</strain>
    </source>
</reference>
<dbReference type="SUPFAM" id="SSF54786">
    <property type="entry name" value="YcfA/nrd intein domain"/>
    <property type="match status" value="1"/>
</dbReference>
<comment type="caution">
    <text evidence="8">The sequence shown here is derived from an EMBL/GenBank/DDBJ whole genome shotgun (WGS) entry which is preliminary data.</text>
</comment>
<dbReference type="AlphaFoldDB" id="A0A2N7X1E9"/>
<keyword evidence="6" id="KW-0694">RNA-binding</keyword>
<keyword evidence="9" id="KW-1185">Reference proteome</keyword>
<evidence type="ECO:0000256" key="6">
    <source>
        <dbReference type="ARBA" id="ARBA00022884"/>
    </source>
</evidence>
<evidence type="ECO:0000256" key="2">
    <source>
        <dbReference type="ARBA" id="ARBA00022649"/>
    </source>
</evidence>
<dbReference type="GO" id="GO:0016787">
    <property type="term" value="F:hydrolase activity"/>
    <property type="evidence" value="ECO:0007669"/>
    <property type="project" value="UniProtKB-KW"/>
</dbReference>
<dbReference type="Proteomes" id="UP000235777">
    <property type="component" value="Unassembled WGS sequence"/>
</dbReference>
<dbReference type="RefSeq" id="WP_018439114.1">
    <property type="nucleotide sequence ID" value="NZ_KB890164.1"/>
</dbReference>
<evidence type="ECO:0000313" key="8">
    <source>
        <dbReference type="EMBL" id="PMS35583.1"/>
    </source>
</evidence>
<evidence type="ECO:0000256" key="1">
    <source>
        <dbReference type="ARBA" id="ARBA00006620"/>
    </source>
</evidence>